<sequence length="468" mass="53657">MGLQRTLKLDYSRRKLLRVILGRENYPTHELLGQYMLPCCRLYQWKPYHDRAVSIPEKAVTHPLILENCAVFAVEEHLLGILDYLPAIEGYITYNRPRENGFRGQFLFIHKFLASKEVAMEDQAFIHATVFGLSDGLPWHMIAVYLPSGTASTGKRTAVLRKLRTHLQSTIKEPKPLVTIMAYFNMDEPELHSVLDKDAWKSLDYFQLNHPKNNITRASLHQNQQSLDHFVVSNAAHLRCRGISINRNVLASSHWPIQLDILKGKLHDSTISLRWNTKLLQGHGDKLALSHRWDCLNVEHINTEEDLDSAAKNYVEIPDKCGEELGIKQEVCSTPHKTLGAIKRERQARQESTIAVSRGIEGKLLMKLKDSLVEMIQRSRLKQRKFSRTLKLCQARRICFLLDNRESKDFHALVQKLQGKGQKSQMLTPCYNTKGVLLIDPKDILDERANYSKQLASDPEGISKNKTL</sequence>
<gene>
    <name evidence="1" type="ORF">O181_049825</name>
</gene>
<organism evidence="1 2">
    <name type="scientific">Austropuccinia psidii MF-1</name>
    <dbReference type="NCBI Taxonomy" id="1389203"/>
    <lineage>
        <taxon>Eukaryota</taxon>
        <taxon>Fungi</taxon>
        <taxon>Dikarya</taxon>
        <taxon>Basidiomycota</taxon>
        <taxon>Pucciniomycotina</taxon>
        <taxon>Pucciniomycetes</taxon>
        <taxon>Pucciniales</taxon>
        <taxon>Sphaerophragmiaceae</taxon>
        <taxon>Austropuccinia</taxon>
    </lineage>
</organism>
<name>A0A9Q3DZY2_9BASI</name>
<dbReference type="InterPro" id="IPR036691">
    <property type="entry name" value="Endo/exonu/phosph_ase_sf"/>
</dbReference>
<comment type="caution">
    <text evidence="1">The sequence shown here is derived from an EMBL/GenBank/DDBJ whole genome shotgun (WGS) entry which is preliminary data.</text>
</comment>
<dbReference type="EMBL" id="AVOT02021344">
    <property type="protein sequence ID" value="MBW0510110.1"/>
    <property type="molecule type" value="Genomic_DNA"/>
</dbReference>
<proteinExistence type="predicted"/>
<dbReference type="SUPFAM" id="SSF56219">
    <property type="entry name" value="DNase I-like"/>
    <property type="match status" value="1"/>
</dbReference>
<keyword evidence="2" id="KW-1185">Reference proteome</keyword>
<protein>
    <recommendedName>
        <fullName evidence="3">Endonuclease/exonuclease/phosphatase domain-containing protein</fullName>
    </recommendedName>
</protein>
<evidence type="ECO:0008006" key="3">
    <source>
        <dbReference type="Google" id="ProtNLM"/>
    </source>
</evidence>
<evidence type="ECO:0000313" key="1">
    <source>
        <dbReference type="EMBL" id="MBW0510110.1"/>
    </source>
</evidence>
<evidence type="ECO:0000313" key="2">
    <source>
        <dbReference type="Proteomes" id="UP000765509"/>
    </source>
</evidence>
<dbReference type="Gene3D" id="3.60.10.10">
    <property type="entry name" value="Endonuclease/exonuclease/phosphatase"/>
    <property type="match status" value="1"/>
</dbReference>
<dbReference type="AlphaFoldDB" id="A0A9Q3DZY2"/>
<dbReference type="Proteomes" id="UP000765509">
    <property type="component" value="Unassembled WGS sequence"/>
</dbReference>
<reference evidence="1" key="1">
    <citation type="submission" date="2021-03" db="EMBL/GenBank/DDBJ databases">
        <title>Draft genome sequence of rust myrtle Austropuccinia psidii MF-1, a brazilian biotype.</title>
        <authorList>
            <person name="Quecine M.C."/>
            <person name="Pachon D.M.R."/>
            <person name="Bonatelli M.L."/>
            <person name="Correr F.H."/>
            <person name="Franceschini L.M."/>
            <person name="Leite T.F."/>
            <person name="Margarido G.R.A."/>
            <person name="Almeida C.A."/>
            <person name="Ferrarezi J.A."/>
            <person name="Labate C.A."/>
        </authorList>
    </citation>
    <scope>NUCLEOTIDE SEQUENCE</scope>
    <source>
        <strain evidence="1">MF-1</strain>
    </source>
</reference>
<accession>A0A9Q3DZY2</accession>
<dbReference type="OrthoDB" id="2506849at2759"/>